<dbReference type="GO" id="GO:0006310">
    <property type="term" value="P:DNA recombination"/>
    <property type="evidence" value="ECO:0007669"/>
    <property type="project" value="UniProtKB-KW"/>
</dbReference>
<dbReference type="InterPro" id="IPR002104">
    <property type="entry name" value="Integrase_catalytic"/>
</dbReference>
<dbReference type="CDD" id="cd00397">
    <property type="entry name" value="DNA_BRE_C"/>
    <property type="match status" value="1"/>
</dbReference>
<evidence type="ECO:0000256" key="5">
    <source>
        <dbReference type="PROSITE-ProRule" id="PRU01248"/>
    </source>
</evidence>
<organism evidence="8">
    <name type="scientific">Salmonella enterica</name>
    <name type="common">Salmonella choleraesuis</name>
    <dbReference type="NCBI Taxonomy" id="28901"/>
    <lineage>
        <taxon>Bacteria</taxon>
        <taxon>Pseudomonadati</taxon>
        <taxon>Pseudomonadota</taxon>
        <taxon>Gammaproteobacteria</taxon>
        <taxon>Enterobacterales</taxon>
        <taxon>Enterobacteriaceae</taxon>
        <taxon>Salmonella</taxon>
    </lineage>
</organism>
<evidence type="ECO:0000256" key="1">
    <source>
        <dbReference type="ARBA" id="ARBA00008857"/>
    </source>
</evidence>
<dbReference type="PANTHER" id="PTHR30349">
    <property type="entry name" value="PHAGE INTEGRASE-RELATED"/>
    <property type="match status" value="1"/>
</dbReference>
<dbReference type="PANTHER" id="PTHR30349:SF64">
    <property type="entry name" value="PROPHAGE INTEGRASE INTD-RELATED"/>
    <property type="match status" value="1"/>
</dbReference>
<dbReference type="InterPro" id="IPR044068">
    <property type="entry name" value="CB"/>
</dbReference>
<keyword evidence="3 5" id="KW-0238">DNA-binding</keyword>
<evidence type="ECO:0000256" key="4">
    <source>
        <dbReference type="ARBA" id="ARBA00023172"/>
    </source>
</evidence>
<evidence type="ECO:0000256" key="3">
    <source>
        <dbReference type="ARBA" id="ARBA00023125"/>
    </source>
</evidence>
<dbReference type="AlphaFoldDB" id="A0A403SZQ6"/>
<feature type="domain" description="Core-binding (CB)" evidence="7">
    <location>
        <begin position="5"/>
        <end position="86"/>
    </location>
</feature>
<evidence type="ECO:0000313" key="8">
    <source>
        <dbReference type="EMBL" id="MMS77019.1"/>
    </source>
</evidence>
<evidence type="ECO:0000259" key="7">
    <source>
        <dbReference type="PROSITE" id="PS51900"/>
    </source>
</evidence>
<dbReference type="GO" id="GO:0003677">
    <property type="term" value="F:DNA binding"/>
    <property type="evidence" value="ECO:0007669"/>
    <property type="project" value="UniProtKB-UniRule"/>
</dbReference>
<keyword evidence="4" id="KW-0233">DNA recombination</keyword>
<gene>
    <name evidence="8" type="ORF">D9O31_10610</name>
</gene>
<comment type="caution">
    <text evidence="8">The sequence shown here is derived from an EMBL/GenBank/DDBJ whole genome shotgun (WGS) entry which is preliminary data.</text>
</comment>
<keyword evidence="2" id="KW-0229">DNA integration</keyword>
<dbReference type="SUPFAM" id="SSF56349">
    <property type="entry name" value="DNA breaking-rejoining enzymes"/>
    <property type="match status" value="1"/>
</dbReference>
<evidence type="ECO:0000256" key="2">
    <source>
        <dbReference type="ARBA" id="ARBA00022908"/>
    </source>
</evidence>
<protein>
    <submittedName>
        <fullName evidence="8">Site-specific integrase</fullName>
    </submittedName>
</protein>
<evidence type="ECO:0000259" key="6">
    <source>
        <dbReference type="PROSITE" id="PS51898"/>
    </source>
</evidence>
<comment type="similarity">
    <text evidence="1">Belongs to the 'phage' integrase family.</text>
</comment>
<dbReference type="GO" id="GO:0015074">
    <property type="term" value="P:DNA integration"/>
    <property type="evidence" value="ECO:0007669"/>
    <property type="project" value="UniProtKB-KW"/>
</dbReference>
<dbReference type="InterPro" id="IPR011010">
    <property type="entry name" value="DNA_brk_join_enz"/>
</dbReference>
<dbReference type="EMBL" id="RWAH01000007">
    <property type="protein sequence ID" value="MMS77019.1"/>
    <property type="molecule type" value="Genomic_DNA"/>
</dbReference>
<dbReference type="PROSITE" id="PS51900">
    <property type="entry name" value="CB"/>
    <property type="match status" value="1"/>
</dbReference>
<dbReference type="InterPro" id="IPR010998">
    <property type="entry name" value="Integrase_recombinase_N"/>
</dbReference>
<name>A0A403SZQ6_SALER</name>
<dbReference type="InterPro" id="IPR050090">
    <property type="entry name" value="Tyrosine_recombinase_XerCD"/>
</dbReference>
<proteinExistence type="inferred from homology"/>
<dbReference type="Gene3D" id="1.10.443.10">
    <property type="entry name" value="Intergrase catalytic core"/>
    <property type="match status" value="1"/>
</dbReference>
<sequence>MKEKITWTEFVEEYILEHELRTASEWSYRKVSSCFAEHLGPFVFPEDVTRRHALLWRRRVLKVEKRQETTWNNKASHMNALFNYAIKRRLFEIDENPFAETKVKAGKKKKKTMRQAQISHAYRVMEAHEEEERRLGILASRNALFPAWFWLTMMDTLYYTGMRQNQLLHLRVGDIFLDENIIRLRNKGSKNHQEHFLSVVSYLKPRLAFILQKAAERGLKKNDLLFNIPVFTGKDENITEDMGSPPVRSFFRRLSRECGFTMTSHRFRHTLATEMMKLPEQNLYITRNVLGHSSMKSTLEYVERDLDAERRVLEKQFAVLKKHKVIEHENEDG</sequence>
<dbReference type="Pfam" id="PF00589">
    <property type="entry name" value="Phage_integrase"/>
    <property type="match status" value="1"/>
</dbReference>
<dbReference type="InterPro" id="IPR013762">
    <property type="entry name" value="Integrase-like_cat_sf"/>
</dbReference>
<reference evidence="8" key="1">
    <citation type="submission" date="2018-10" db="EMBL/GenBank/DDBJ databases">
        <authorList>
            <consortium name="PulseNet: The National Subtyping Network for Foodborne Disease Surveillance"/>
            <person name="Tarr C.L."/>
            <person name="Trees E."/>
            <person name="Katz L.S."/>
            <person name="Carleton-Romer H.A."/>
            <person name="Stroika S."/>
            <person name="Kucerova Z."/>
            <person name="Roache K.F."/>
            <person name="Sabol A.L."/>
            <person name="Besser J."/>
            <person name="Gerner-Smidt P."/>
        </authorList>
    </citation>
    <scope>NUCLEOTIDE SEQUENCE [LARGE SCALE GENOMIC DNA]</scope>
    <source>
        <strain evidence="8">PNUSAS052121</strain>
    </source>
</reference>
<dbReference type="Gene3D" id="1.10.150.130">
    <property type="match status" value="1"/>
</dbReference>
<dbReference type="PROSITE" id="PS51898">
    <property type="entry name" value="TYR_RECOMBINASE"/>
    <property type="match status" value="1"/>
</dbReference>
<accession>A0A403SZQ6</accession>
<feature type="domain" description="Tyr recombinase" evidence="6">
    <location>
        <begin position="108"/>
        <end position="314"/>
    </location>
</feature>
<dbReference type="Proteomes" id="UP000839526">
    <property type="component" value="Unassembled WGS sequence"/>
</dbReference>